<proteinExistence type="predicted"/>
<gene>
    <name evidence="2" type="ORF">INT43_000515</name>
</gene>
<dbReference type="AlphaFoldDB" id="A0A8H7Q4N0"/>
<protein>
    <recommendedName>
        <fullName evidence="1">Methyltransferase domain-containing protein</fullName>
    </recommendedName>
</protein>
<dbReference type="OrthoDB" id="540004at2759"/>
<dbReference type="InterPro" id="IPR050447">
    <property type="entry name" value="Erg6_SMT_methyltransf"/>
</dbReference>
<feature type="domain" description="Methyltransferase" evidence="1">
    <location>
        <begin position="58"/>
        <end position="149"/>
    </location>
</feature>
<sequence length="226" mass="24851">MTESVSDIPPSAEAKATIAKGYDTIAPQYLAWSAPRPTVTRAGYIEKLAKELPKGAKILELGCGAGVPSTQTLITHGFIVTGVDISAGQIDLAREHVPEATLIQSDMMALEFPTASFDAVVGFYSIFHLPRDEQSVMIERIQSWLKEGGWFLCNFNTDEGDVKRENWLAPGVTMYSSGLGVQGTRDMLKTSGSELSIIEDEVAVEYVGRFEEKFHWIYAIKKRSAQ</sequence>
<dbReference type="EMBL" id="JAEPQZ010000002">
    <property type="protein sequence ID" value="KAG2184606.1"/>
    <property type="molecule type" value="Genomic_DNA"/>
</dbReference>
<comment type="caution">
    <text evidence="2">The sequence shown here is derived from an EMBL/GenBank/DDBJ whole genome shotgun (WGS) entry which is preliminary data.</text>
</comment>
<evidence type="ECO:0000313" key="3">
    <source>
        <dbReference type="Proteomes" id="UP000654370"/>
    </source>
</evidence>
<evidence type="ECO:0000313" key="2">
    <source>
        <dbReference type="EMBL" id="KAG2184606.1"/>
    </source>
</evidence>
<dbReference type="SUPFAM" id="SSF53335">
    <property type="entry name" value="S-adenosyl-L-methionine-dependent methyltransferases"/>
    <property type="match status" value="1"/>
</dbReference>
<dbReference type="Pfam" id="PF13649">
    <property type="entry name" value="Methyltransf_25"/>
    <property type="match status" value="1"/>
</dbReference>
<dbReference type="InterPro" id="IPR041698">
    <property type="entry name" value="Methyltransf_25"/>
</dbReference>
<organism evidence="2 3">
    <name type="scientific">Mortierella isabellina</name>
    <name type="common">Filamentous fungus</name>
    <name type="synonym">Umbelopsis isabellina</name>
    <dbReference type="NCBI Taxonomy" id="91625"/>
    <lineage>
        <taxon>Eukaryota</taxon>
        <taxon>Fungi</taxon>
        <taxon>Fungi incertae sedis</taxon>
        <taxon>Mucoromycota</taxon>
        <taxon>Mucoromycotina</taxon>
        <taxon>Umbelopsidomycetes</taxon>
        <taxon>Umbelopsidales</taxon>
        <taxon>Umbelopsidaceae</taxon>
        <taxon>Umbelopsis</taxon>
    </lineage>
</organism>
<dbReference type="PROSITE" id="PS50007">
    <property type="entry name" value="PIPLC_X_DOMAIN"/>
    <property type="match status" value="1"/>
</dbReference>
<keyword evidence="3" id="KW-1185">Reference proteome</keyword>
<name>A0A8H7Q4N0_MORIS</name>
<dbReference type="CDD" id="cd02440">
    <property type="entry name" value="AdoMet_MTases"/>
    <property type="match status" value="1"/>
</dbReference>
<dbReference type="InterPro" id="IPR029063">
    <property type="entry name" value="SAM-dependent_MTases_sf"/>
</dbReference>
<dbReference type="Gene3D" id="3.40.50.150">
    <property type="entry name" value="Vaccinia Virus protein VP39"/>
    <property type="match status" value="1"/>
</dbReference>
<dbReference type="PANTHER" id="PTHR44068:SF11">
    <property type="entry name" value="GERANYL DIPHOSPHATE 2-C-METHYLTRANSFERASE"/>
    <property type="match status" value="1"/>
</dbReference>
<dbReference type="Proteomes" id="UP000654370">
    <property type="component" value="Unassembled WGS sequence"/>
</dbReference>
<accession>A0A8H7Q4N0</accession>
<evidence type="ECO:0000259" key="1">
    <source>
        <dbReference type="Pfam" id="PF13649"/>
    </source>
</evidence>
<dbReference type="PANTHER" id="PTHR44068">
    <property type="entry name" value="ZGC:194242"/>
    <property type="match status" value="1"/>
</dbReference>
<reference evidence="2" key="1">
    <citation type="submission" date="2020-12" db="EMBL/GenBank/DDBJ databases">
        <title>Metabolic potential, ecology and presence of endohyphal bacteria is reflected in genomic diversity of Mucoromycotina.</title>
        <authorList>
            <person name="Muszewska A."/>
            <person name="Okrasinska A."/>
            <person name="Steczkiewicz K."/>
            <person name="Drgas O."/>
            <person name="Orlowska M."/>
            <person name="Perlinska-Lenart U."/>
            <person name="Aleksandrzak-Piekarczyk T."/>
            <person name="Szatraj K."/>
            <person name="Zielenkiewicz U."/>
            <person name="Pilsyk S."/>
            <person name="Malc E."/>
            <person name="Mieczkowski P."/>
            <person name="Kruszewska J.S."/>
            <person name="Biernat P."/>
            <person name="Pawlowska J."/>
        </authorList>
    </citation>
    <scope>NUCLEOTIDE SEQUENCE</scope>
    <source>
        <strain evidence="2">WA0000067209</strain>
    </source>
</reference>